<organism evidence="1 2">
    <name type="scientific">Eumeta variegata</name>
    <name type="common">Bagworm moth</name>
    <name type="synonym">Eumeta japonica</name>
    <dbReference type="NCBI Taxonomy" id="151549"/>
    <lineage>
        <taxon>Eukaryota</taxon>
        <taxon>Metazoa</taxon>
        <taxon>Ecdysozoa</taxon>
        <taxon>Arthropoda</taxon>
        <taxon>Hexapoda</taxon>
        <taxon>Insecta</taxon>
        <taxon>Pterygota</taxon>
        <taxon>Neoptera</taxon>
        <taxon>Endopterygota</taxon>
        <taxon>Lepidoptera</taxon>
        <taxon>Glossata</taxon>
        <taxon>Ditrysia</taxon>
        <taxon>Tineoidea</taxon>
        <taxon>Psychidae</taxon>
        <taxon>Oiketicinae</taxon>
        <taxon>Eumeta</taxon>
    </lineage>
</organism>
<comment type="caution">
    <text evidence="1">The sequence shown here is derived from an EMBL/GenBank/DDBJ whole genome shotgun (WGS) entry which is preliminary data.</text>
</comment>
<gene>
    <name evidence="1" type="ORF">EVAR_88176_1</name>
</gene>
<dbReference type="AlphaFoldDB" id="A0A4C1WF16"/>
<proteinExistence type="predicted"/>
<reference evidence="1 2" key="1">
    <citation type="journal article" date="2019" name="Commun. Biol.">
        <title>The bagworm genome reveals a unique fibroin gene that provides high tensile strength.</title>
        <authorList>
            <person name="Kono N."/>
            <person name="Nakamura H."/>
            <person name="Ohtoshi R."/>
            <person name="Tomita M."/>
            <person name="Numata K."/>
            <person name="Arakawa K."/>
        </authorList>
    </citation>
    <scope>NUCLEOTIDE SEQUENCE [LARGE SCALE GENOMIC DNA]</scope>
</reference>
<dbReference type="EMBL" id="BGZK01000529">
    <property type="protein sequence ID" value="GBP48715.1"/>
    <property type="molecule type" value="Genomic_DNA"/>
</dbReference>
<protein>
    <submittedName>
        <fullName evidence="1">Uncharacterized protein</fullName>
    </submittedName>
</protein>
<evidence type="ECO:0000313" key="1">
    <source>
        <dbReference type="EMBL" id="GBP48715.1"/>
    </source>
</evidence>
<sequence>MRIRVAYEIVPWPGDQSEAENRGGRYGTTANRCNERMWRSYVKFVKCTATPPQLKCMPLICAGGCMIYKLQRNWCIRRSCTSIATYEARAVIKKSAH</sequence>
<accession>A0A4C1WF16</accession>
<evidence type="ECO:0000313" key="2">
    <source>
        <dbReference type="Proteomes" id="UP000299102"/>
    </source>
</evidence>
<dbReference type="Proteomes" id="UP000299102">
    <property type="component" value="Unassembled WGS sequence"/>
</dbReference>
<keyword evidence="2" id="KW-1185">Reference proteome</keyword>
<name>A0A4C1WF16_EUMVA</name>